<evidence type="ECO:0000313" key="4">
    <source>
        <dbReference type="Proteomes" id="UP000187822"/>
    </source>
</evidence>
<reference evidence="2 5" key="1">
    <citation type="submission" date="2016-04" db="EMBL/GenBank/DDBJ databases">
        <authorList>
            <person name="Evans L.H."/>
            <person name="Alamgir A."/>
            <person name="Owens N."/>
            <person name="Weber N.D."/>
            <person name="Virtaneva K."/>
            <person name="Barbian K."/>
            <person name="Babar A."/>
            <person name="Rosenke K."/>
        </authorList>
    </citation>
    <scope>NUCLEOTIDE SEQUENCE [LARGE SCALE GENOMIC DNA]</scope>
    <source>
        <strain evidence="2">S5</strain>
        <strain evidence="5">S5(T) (JCM 30642 \VKM B-2941)</strain>
    </source>
</reference>
<keyword evidence="1" id="KW-0812">Transmembrane</keyword>
<keyword evidence="1" id="KW-0472">Membrane</keyword>
<dbReference type="KEGG" id="cdiv:CPM_0925"/>
<dbReference type="EMBL" id="LT671858">
    <property type="protein sequence ID" value="SIM59195.1"/>
    <property type="molecule type" value="Genomic_DNA"/>
</dbReference>
<protein>
    <submittedName>
        <fullName evidence="2">Membrane protein</fullName>
    </submittedName>
</protein>
<evidence type="ECO:0000313" key="5">
    <source>
        <dbReference type="Proteomes" id="UP000195607"/>
    </source>
</evidence>
<evidence type="ECO:0000313" key="2">
    <source>
        <dbReference type="EMBL" id="SIM59195.1"/>
    </source>
</evidence>
<proteinExistence type="predicted"/>
<gene>
    <name evidence="3" type="ORF">CPM_0925</name>
    <name evidence="2" type="ORF">CSP5_0929</name>
</gene>
<dbReference type="AlphaFoldDB" id="A0A1N5UG83"/>
<reference evidence="4" key="3">
    <citation type="submission" date="2016-06" db="EMBL/GenBank/DDBJ databases">
        <authorList>
            <person name="Toshchakov V.S."/>
        </authorList>
    </citation>
    <scope>NUCLEOTIDE SEQUENCE [LARGE SCALE GENOMIC DNA]</scope>
    <source>
        <strain>PM4 (JCM 30641</strain>
        <strain evidence="4">\VKM B-2940)</strain>
    </source>
</reference>
<dbReference type="GeneID" id="41588198"/>
<dbReference type="Proteomes" id="UP000187822">
    <property type="component" value="Chromosome I"/>
</dbReference>
<sequence>MDLMGILTVVSMTATNSTGSITVSSVLSNPLVELALIFIDGLLFGLGIKKGVWSVILIVIAVFLSEYINFSVLPKASLSTFYDDVKSHIEYIITNINKIIPFSNIGAISISLILFIVGFIVGYMKG</sequence>
<dbReference type="EMBL" id="LT719092">
    <property type="protein sequence ID" value="SJK84767.1"/>
    <property type="molecule type" value="Genomic_DNA"/>
</dbReference>
<dbReference type="Proteomes" id="UP000195607">
    <property type="component" value="Chromosome I"/>
</dbReference>
<evidence type="ECO:0000256" key="1">
    <source>
        <dbReference type="SAM" id="Phobius"/>
    </source>
</evidence>
<feature type="transmembrane region" description="Helical" evidence="1">
    <location>
        <begin position="105"/>
        <end position="124"/>
    </location>
</feature>
<feature type="transmembrane region" description="Helical" evidence="1">
    <location>
        <begin position="51"/>
        <end position="70"/>
    </location>
</feature>
<name>A0A1N5UG83_9ARCH</name>
<keyword evidence="1" id="KW-1133">Transmembrane helix</keyword>
<dbReference type="STRING" id="1673428.CPM_0925"/>
<accession>A0A1N5UG83</accession>
<reference evidence="3" key="2">
    <citation type="submission" date="2016-06" db="EMBL/GenBank/DDBJ databases">
        <authorList>
            <person name="Olsen C.W."/>
            <person name="Carey S."/>
            <person name="Hinshaw L."/>
            <person name="Karasin A.I."/>
        </authorList>
    </citation>
    <scope>NUCLEOTIDE SEQUENCE [LARGE SCALE GENOMIC DNA]</scope>
    <source>
        <strain evidence="3">PM4</strain>
    </source>
</reference>
<evidence type="ECO:0000313" key="3">
    <source>
        <dbReference type="EMBL" id="SJK84767.1"/>
    </source>
</evidence>
<organism evidence="2 5">
    <name type="scientific">Cuniculiplasma divulgatum</name>
    <dbReference type="NCBI Taxonomy" id="1673428"/>
    <lineage>
        <taxon>Archaea</taxon>
        <taxon>Methanobacteriati</taxon>
        <taxon>Thermoplasmatota</taxon>
        <taxon>Thermoplasmata</taxon>
        <taxon>Thermoplasmatales</taxon>
        <taxon>Cuniculiplasmataceae</taxon>
        <taxon>Cuniculiplasma</taxon>
    </lineage>
</organism>
<keyword evidence="4" id="KW-1185">Reference proteome</keyword>
<dbReference type="RefSeq" id="WP_021788723.1">
    <property type="nucleotide sequence ID" value="NZ_LT671858.1"/>
</dbReference>